<feature type="compositionally biased region" description="Low complexity" evidence="4">
    <location>
        <begin position="311"/>
        <end position="323"/>
    </location>
</feature>
<feature type="compositionally biased region" description="Basic and acidic residues" evidence="4">
    <location>
        <begin position="624"/>
        <end position="644"/>
    </location>
</feature>
<dbReference type="OrthoDB" id="10261640at2759"/>
<evidence type="ECO:0000313" key="6">
    <source>
        <dbReference type="Proteomes" id="UP000221165"/>
    </source>
</evidence>
<sequence length="756" mass="79442">MCFWLSCGGFPPLRPPSFHSSVPLLWVAYLAARLTMSEPGSFSPPFASLSDAHSGPSYISAEAVDADVLLPPGPVGHEGDGDDTSLLSEEDEDFDLPAAPPGCRWVIEAPDGTFVDPAVAVPSPSANSSEARELIGEAEKRLRLTFSGSTDSICCSSVFLAREKFGGSCLVALGSCDDVCRLYLFSPFQLRVPPQQHSASDPPFSPLVQGSQHEPVRDEGSSIRGPAAREKRTDLGRIARCPASPSAAVSIEPSSVLSEGKDTISSVTFSFDGSLVACGCFDGDVRVYRVSSTPHTASHCGGDSLSSHVGASAAPSSPPSASATKEAGEHISVLAPQIRFSTSLVETLKGPSADVTDAVFHPRGYALLAASADRTAWVWLIPASLARQKPEDMSDGSRGKPDGTARKNTLPTAQALSVFVGAAPLTSCAYSGDGKLCLVGGEDGTLSAFNPKNGEAVFSLQHPLREPAALHPTVRAHVPLRNLAAEQNEDEEGAGPSGIVCLRVFSVGGSTGEERIISVGYENGWILVLHENGGKVLVSAAAHSGHSVEAIELIGRTRSGTSEGSESADVDAQNRHWLVTGGLDGYVLVWDIARRTVKHSISVNSLPSRRNQASRRRSVQKASVELRDTRVGVKESEADDRSDPSVEEDMSAYEEAGVTKILAHPGGLPVFCVGTTDGRVILLDVRTGDDLCVWAAHEGAVMEIQDIFTEVGEASKNGAQQDLWGVVTAGDDGAGRAWAIQPLAELAKNVQQLTAG</sequence>
<proteinExistence type="predicted"/>
<organism evidence="5 6">
    <name type="scientific">Cystoisospora suis</name>
    <dbReference type="NCBI Taxonomy" id="483139"/>
    <lineage>
        <taxon>Eukaryota</taxon>
        <taxon>Sar</taxon>
        <taxon>Alveolata</taxon>
        <taxon>Apicomplexa</taxon>
        <taxon>Conoidasida</taxon>
        <taxon>Coccidia</taxon>
        <taxon>Eucoccidiorida</taxon>
        <taxon>Eimeriorina</taxon>
        <taxon>Sarcocystidae</taxon>
        <taxon>Cystoisospora</taxon>
    </lineage>
</organism>
<dbReference type="SUPFAM" id="SSF50978">
    <property type="entry name" value="WD40 repeat-like"/>
    <property type="match status" value="1"/>
</dbReference>
<dbReference type="GeneID" id="94427871"/>
<dbReference type="Gene3D" id="2.130.10.10">
    <property type="entry name" value="YVTN repeat-like/Quinoprotein amine dehydrogenase"/>
    <property type="match status" value="2"/>
</dbReference>
<feature type="compositionally biased region" description="Basic and acidic residues" evidence="4">
    <location>
        <begin position="388"/>
        <end position="405"/>
    </location>
</feature>
<dbReference type="InterPro" id="IPR001680">
    <property type="entry name" value="WD40_rpt"/>
</dbReference>
<dbReference type="InterPro" id="IPR051179">
    <property type="entry name" value="WD_repeat_multifunction"/>
</dbReference>
<dbReference type="RefSeq" id="XP_067923362.1">
    <property type="nucleotide sequence ID" value="XM_068064660.1"/>
</dbReference>
<dbReference type="EMBL" id="MIGC01002083">
    <property type="protein sequence ID" value="PHJ21682.1"/>
    <property type="molecule type" value="Genomic_DNA"/>
</dbReference>
<dbReference type="InterPro" id="IPR036322">
    <property type="entry name" value="WD40_repeat_dom_sf"/>
</dbReference>
<comment type="caution">
    <text evidence="5">The sequence shown here is derived from an EMBL/GenBank/DDBJ whole genome shotgun (WGS) entry which is preliminary data.</text>
</comment>
<keyword evidence="2" id="KW-0677">Repeat</keyword>
<dbReference type="InterPro" id="IPR015943">
    <property type="entry name" value="WD40/YVTN_repeat-like_dom_sf"/>
</dbReference>
<dbReference type="AlphaFoldDB" id="A0A2C6L0X3"/>
<feature type="repeat" description="WD" evidence="3">
    <location>
        <begin position="578"/>
        <end position="600"/>
    </location>
</feature>
<accession>A0A2C6L0X3</accession>
<reference evidence="5 6" key="1">
    <citation type="journal article" date="2017" name="Int. J. Parasitol.">
        <title>The genome of the protozoan parasite Cystoisospora suis and a reverse vaccinology approach to identify vaccine candidates.</title>
        <authorList>
            <person name="Palmieri N."/>
            <person name="Shrestha A."/>
            <person name="Ruttkowski B."/>
            <person name="Beck T."/>
            <person name="Vogl C."/>
            <person name="Tomley F."/>
            <person name="Blake D.P."/>
            <person name="Joachim A."/>
        </authorList>
    </citation>
    <scope>NUCLEOTIDE SEQUENCE [LARGE SCALE GENOMIC DNA]</scope>
    <source>
        <strain evidence="5 6">Wien I</strain>
    </source>
</reference>
<feature type="region of interest" description="Disordered" evidence="4">
    <location>
        <begin position="195"/>
        <end position="229"/>
    </location>
</feature>
<feature type="repeat" description="WD" evidence="3">
    <location>
        <begin position="348"/>
        <end position="379"/>
    </location>
</feature>
<feature type="compositionally biased region" description="Basic and acidic residues" evidence="4">
    <location>
        <begin position="214"/>
        <end position="229"/>
    </location>
</feature>
<evidence type="ECO:0000313" key="5">
    <source>
        <dbReference type="EMBL" id="PHJ21682.1"/>
    </source>
</evidence>
<evidence type="ECO:0000256" key="2">
    <source>
        <dbReference type="ARBA" id="ARBA00022737"/>
    </source>
</evidence>
<name>A0A2C6L0X3_9APIC</name>
<evidence type="ECO:0000256" key="4">
    <source>
        <dbReference type="SAM" id="MobiDB-lite"/>
    </source>
</evidence>
<dbReference type="Proteomes" id="UP000221165">
    <property type="component" value="Unassembled WGS sequence"/>
</dbReference>
<gene>
    <name evidence="5" type="ORF">CSUI_004469</name>
</gene>
<evidence type="ECO:0000256" key="3">
    <source>
        <dbReference type="PROSITE-ProRule" id="PRU00221"/>
    </source>
</evidence>
<feature type="region of interest" description="Disordered" evidence="4">
    <location>
        <begin position="307"/>
        <end position="327"/>
    </location>
</feature>
<feature type="region of interest" description="Disordered" evidence="4">
    <location>
        <begin position="388"/>
        <end position="408"/>
    </location>
</feature>
<dbReference type="VEuPathDB" id="ToxoDB:CSUI_004469"/>
<dbReference type="PROSITE" id="PS50082">
    <property type="entry name" value="WD_REPEATS_2"/>
    <property type="match status" value="3"/>
</dbReference>
<evidence type="ECO:0000256" key="1">
    <source>
        <dbReference type="ARBA" id="ARBA00022574"/>
    </source>
</evidence>
<protein>
    <submittedName>
        <fullName evidence="5">Wd g-beta repeat-containing protein</fullName>
    </submittedName>
</protein>
<feature type="repeat" description="WD" evidence="3">
    <location>
        <begin position="257"/>
        <end position="298"/>
    </location>
</feature>
<feature type="region of interest" description="Disordered" evidence="4">
    <location>
        <begin position="605"/>
        <end position="647"/>
    </location>
</feature>
<dbReference type="PANTHER" id="PTHR19857">
    <property type="entry name" value="MITOCHONDRIAL DIVISION PROTEIN 1-RELATED"/>
    <property type="match status" value="1"/>
</dbReference>
<dbReference type="SMART" id="SM00320">
    <property type="entry name" value="WD40"/>
    <property type="match status" value="6"/>
</dbReference>
<dbReference type="Pfam" id="PF00400">
    <property type="entry name" value="WD40"/>
    <property type="match status" value="4"/>
</dbReference>
<keyword evidence="1 3" id="KW-0853">WD repeat</keyword>
<dbReference type="PANTHER" id="PTHR19857:SF8">
    <property type="entry name" value="ANGIO-ASSOCIATED MIGRATORY CELL PROTEIN"/>
    <property type="match status" value="1"/>
</dbReference>
<keyword evidence="6" id="KW-1185">Reference proteome</keyword>